<evidence type="ECO:0000256" key="7">
    <source>
        <dbReference type="ARBA" id="ARBA00023180"/>
    </source>
</evidence>
<evidence type="ECO:0000256" key="2">
    <source>
        <dbReference type="ARBA" id="ARBA00014036"/>
    </source>
</evidence>
<keyword evidence="12" id="KW-1185">Reference proteome</keyword>
<keyword evidence="4 9" id="KW-0732">Signal</keyword>
<dbReference type="Proteomes" id="UP000233556">
    <property type="component" value="Unassembled WGS sequence"/>
</dbReference>
<dbReference type="Gene3D" id="2.60.40.4060">
    <property type="entry name" value="Reeler domain"/>
    <property type="match status" value="1"/>
</dbReference>
<feature type="signal peptide" evidence="9">
    <location>
        <begin position="1"/>
        <end position="22"/>
    </location>
</feature>
<feature type="chain" id="PRO_5014154308" description="Placenta-expressed transcript 1 protein" evidence="9">
    <location>
        <begin position="23"/>
        <end position="226"/>
    </location>
</feature>
<dbReference type="GO" id="GO:0016324">
    <property type="term" value="C:apical plasma membrane"/>
    <property type="evidence" value="ECO:0007669"/>
    <property type="project" value="UniProtKB-SubCell"/>
</dbReference>
<evidence type="ECO:0000256" key="5">
    <source>
        <dbReference type="ARBA" id="ARBA00022782"/>
    </source>
</evidence>
<reference evidence="12" key="1">
    <citation type="submission" date="2017-11" db="EMBL/GenBank/DDBJ databases">
        <authorList>
            <person name="Lima N.C."/>
            <person name="Parody-Merino A.M."/>
            <person name="Battley P.F."/>
            <person name="Fidler A.E."/>
            <person name="Prosdocimi F."/>
        </authorList>
    </citation>
    <scope>NUCLEOTIDE SEQUENCE [LARGE SCALE GENOMIC DNA]</scope>
</reference>
<dbReference type="Pfam" id="PF02014">
    <property type="entry name" value="Reeler"/>
    <property type="match status" value="1"/>
</dbReference>
<comment type="function">
    <text evidence="8">Modulates leading keratinocyte migration and cellular adhesion to matrix proteins during a wound-healing response and promotes wound repair. May play a role during trichilemmal differentiation of the hair follicle.</text>
</comment>
<sequence length="226" mass="25097">MATFLFLVQLLFIGTLIAPAHTEAARCNLLVNASASNFNVSVTPEAYKANTTYQVTISNDRNDTDSTNVTEYLLQALSPQNNSIGEWEVDNKDNCNSIDTAVLNATQNAINWTSPNSNITSVEIRVYIIFNNDSVEFMNVILNKGSYRDKDWLAVLSSAMEAAGALVCPLSFFRNLLSQKAGMISGTPIYHTIYKHRAFRAMQFTSREVNSCGLCPIDKPQQQRSH</sequence>
<keyword evidence="6" id="KW-0472">Membrane</keyword>
<name>A0A2I0UCJ9_LIMLA</name>
<dbReference type="PANTHER" id="PTHR22527">
    <property type="entry name" value="PLACENTA-EXPRESSED TRANSCRIPT 1 PROTEIN"/>
    <property type="match status" value="1"/>
</dbReference>
<dbReference type="OrthoDB" id="9395508at2759"/>
<dbReference type="GO" id="GO:0030335">
    <property type="term" value="P:positive regulation of cell migration"/>
    <property type="evidence" value="ECO:0007669"/>
    <property type="project" value="TreeGrafter"/>
</dbReference>
<comment type="subcellular location">
    <subcellularLocation>
        <location evidence="1">Apical cell membrane</location>
    </subcellularLocation>
</comment>
<evidence type="ECO:0000313" key="12">
    <source>
        <dbReference type="Proteomes" id="UP000233556"/>
    </source>
</evidence>
<evidence type="ECO:0000313" key="11">
    <source>
        <dbReference type="EMBL" id="PKU43772.1"/>
    </source>
</evidence>
<keyword evidence="5" id="KW-0221">Differentiation</keyword>
<reference evidence="12" key="2">
    <citation type="submission" date="2017-12" db="EMBL/GenBank/DDBJ databases">
        <title>Genome sequence of the Bar-tailed Godwit (Limosa lapponica baueri).</title>
        <authorList>
            <person name="Lima N.C.B."/>
            <person name="Parody-Merino A.M."/>
            <person name="Battley P.F."/>
            <person name="Fidler A.E."/>
            <person name="Prosdocimi F."/>
        </authorList>
    </citation>
    <scope>NUCLEOTIDE SEQUENCE [LARGE SCALE GENOMIC DNA]</scope>
</reference>
<evidence type="ECO:0000256" key="9">
    <source>
        <dbReference type="SAM" id="SignalP"/>
    </source>
</evidence>
<dbReference type="GO" id="GO:0035313">
    <property type="term" value="P:wound healing, spreading of epidermal cells"/>
    <property type="evidence" value="ECO:0007669"/>
    <property type="project" value="TreeGrafter"/>
</dbReference>
<evidence type="ECO:0000259" key="10">
    <source>
        <dbReference type="Pfam" id="PF02014"/>
    </source>
</evidence>
<dbReference type="GO" id="GO:0030154">
    <property type="term" value="P:cell differentiation"/>
    <property type="evidence" value="ECO:0007669"/>
    <property type="project" value="UniProtKB-KW"/>
</dbReference>
<organism evidence="11 12">
    <name type="scientific">Limosa lapponica baueri</name>
    <dbReference type="NCBI Taxonomy" id="1758121"/>
    <lineage>
        <taxon>Eukaryota</taxon>
        <taxon>Metazoa</taxon>
        <taxon>Chordata</taxon>
        <taxon>Craniata</taxon>
        <taxon>Vertebrata</taxon>
        <taxon>Euteleostomi</taxon>
        <taxon>Archelosauria</taxon>
        <taxon>Archosauria</taxon>
        <taxon>Dinosauria</taxon>
        <taxon>Saurischia</taxon>
        <taxon>Theropoda</taxon>
        <taxon>Coelurosauria</taxon>
        <taxon>Aves</taxon>
        <taxon>Neognathae</taxon>
        <taxon>Neoaves</taxon>
        <taxon>Charadriiformes</taxon>
        <taxon>Scolopacidae</taxon>
        <taxon>Limosa</taxon>
    </lineage>
</organism>
<evidence type="ECO:0000256" key="4">
    <source>
        <dbReference type="ARBA" id="ARBA00022729"/>
    </source>
</evidence>
<proteinExistence type="predicted"/>
<evidence type="ECO:0000256" key="1">
    <source>
        <dbReference type="ARBA" id="ARBA00004221"/>
    </source>
</evidence>
<dbReference type="GO" id="GO:0001953">
    <property type="term" value="P:negative regulation of cell-matrix adhesion"/>
    <property type="evidence" value="ECO:0007669"/>
    <property type="project" value="TreeGrafter"/>
</dbReference>
<accession>A0A2I0UCJ9</accession>
<evidence type="ECO:0000256" key="3">
    <source>
        <dbReference type="ARBA" id="ARBA00022475"/>
    </source>
</evidence>
<keyword evidence="3" id="KW-1003">Cell membrane</keyword>
<dbReference type="PANTHER" id="PTHR22527:SF2">
    <property type="entry name" value="PLACENTA-EXPRESSED TRANSCRIPT 1 PROTEIN"/>
    <property type="match status" value="1"/>
</dbReference>
<evidence type="ECO:0000256" key="6">
    <source>
        <dbReference type="ARBA" id="ARBA00023136"/>
    </source>
</evidence>
<evidence type="ECO:0000256" key="8">
    <source>
        <dbReference type="ARBA" id="ARBA00024756"/>
    </source>
</evidence>
<dbReference type="EMBL" id="KZ505872">
    <property type="protein sequence ID" value="PKU43772.1"/>
    <property type="molecule type" value="Genomic_DNA"/>
</dbReference>
<dbReference type="InterPro" id="IPR002861">
    <property type="entry name" value="Reeler_dom"/>
</dbReference>
<dbReference type="GO" id="GO:0009897">
    <property type="term" value="C:external side of plasma membrane"/>
    <property type="evidence" value="ECO:0007669"/>
    <property type="project" value="TreeGrafter"/>
</dbReference>
<dbReference type="InterPro" id="IPR026184">
    <property type="entry name" value="PLET1"/>
</dbReference>
<gene>
    <name evidence="11" type="ORF">llap_5932</name>
</gene>
<dbReference type="AlphaFoldDB" id="A0A2I0UCJ9"/>
<protein>
    <recommendedName>
        <fullName evidence="2">Placenta-expressed transcript 1 protein</fullName>
    </recommendedName>
</protein>
<feature type="domain" description="Reelin" evidence="10">
    <location>
        <begin position="19"/>
        <end position="129"/>
    </location>
</feature>
<keyword evidence="7" id="KW-0325">Glycoprotein</keyword>
<dbReference type="InterPro" id="IPR042307">
    <property type="entry name" value="Reeler_sf"/>
</dbReference>